<gene>
    <name evidence="7" type="ORF">EWE74_17585</name>
</gene>
<sequence length="92" mass="10067">MKHLNITVTGKVQGVYYRATCKAVADQLGVKGFVMNQPDGSVYIEAEGDVFALDTLLEFCQEGPDHAEVAEVSSSESPLQGFKNFEVVKKKK</sequence>
<comment type="catalytic activity">
    <reaction evidence="3 4">
        <text>an acyl phosphate + H2O = a carboxylate + phosphate + H(+)</text>
        <dbReference type="Rhea" id="RHEA:14965"/>
        <dbReference type="ChEBI" id="CHEBI:15377"/>
        <dbReference type="ChEBI" id="CHEBI:15378"/>
        <dbReference type="ChEBI" id="CHEBI:29067"/>
        <dbReference type="ChEBI" id="CHEBI:43474"/>
        <dbReference type="ChEBI" id="CHEBI:59918"/>
        <dbReference type="EC" id="3.6.1.7"/>
    </reaction>
</comment>
<evidence type="ECO:0000256" key="3">
    <source>
        <dbReference type="ARBA" id="ARBA00047645"/>
    </source>
</evidence>
<dbReference type="AlphaFoldDB" id="A0A4Q6XM92"/>
<dbReference type="RefSeq" id="WP_130142972.1">
    <property type="nucleotide sequence ID" value="NZ_SGIT01000004.1"/>
</dbReference>
<name>A0A4Q6XM92_9SPHI</name>
<feature type="domain" description="Acylphosphatase-like" evidence="6">
    <location>
        <begin position="3"/>
        <end position="89"/>
    </location>
</feature>
<dbReference type="Proteomes" id="UP000292855">
    <property type="component" value="Unassembled WGS sequence"/>
</dbReference>
<dbReference type="PROSITE" id="PS00151">
    <property type="entry name" value="ACYLPHOSPHATASE_2"/>
    <property type="match status" value="1"/>
</dbReference>
<feature type="active site" evidence="4">
    <location>
        <position position="36"/>
    </location>
</feature>
<dbReference type="InterPro" id="IPR020456">
    <property type="entry name" value="Acylphosphatase"/>
</dbReference>
<comment type="similarity">
    <text evidence="1 5">Belongs to the acylphosphatase family.</text>
</comment>
<evidence type="ECO:0000313" key="7">
    <source>
        <dbReference type="EMBL" id="RZF58422.1"/>
    </source>
</evidence>
<dbReference type="InterPro" id="IPR001792">
    <property type="entry name" value="Acylphosphatase-like_dom"/>
</dbReference>
<dbReference type="SUPFAM" id="SSF54975">
    <property type="entry name" value="Acylphosphatase/BLUF domain-like"/>
    <property type="match status" value="1"/>
</dbReference>
<dbReference type="Pfam" id="PF00708">
    <property type="entry name" value="Acylphosphatase"/>
    <property type="match status" value="1"/>
</dbReference>
<dbReference type="PANTHER" id="PTHR47268">
    <property type="entry name" value="ACYLPHOSPHATASE"/>
    <property type="match status" value="1"/>
</dbReference>
<evidence type="ECO:0000259" key="6">
    <source>
        <dbReference type="PROSITE" id="PS51160"/>
    </source>
</evidence>
<dbReference type="InterPro" id="IPR017968">
    <property type="entry name" value="Acylphosphatase_CS"/>
</dbReference>
<dbReference type="PANTHER" id="PTHR47268:SF4">
    <property type="entry name" value="ACYLPHOSPHATASE"/>
    <property type="match status" value="1"/>
</dbReference>
<dbReference type="GO" id="GO:0003998">
    <property type="term" value="F:acylphosphatase activity"/>
    <property type="evidence" value="ECO:0007669"/>
    <property type="project" value="UniProtKB-EC"/>
</dbReference>
<reference evidence="7 8" key="1">
    <citation type="submission" date="2019-02" db="EMBL/GenBank/DDBJ databases">
        <authorList>
            <person name="Li Y."/>
        </authorList>
    </citation>
    <scope>NUCLEOTIDE SEQUENCE [LARGE SCALE GENOMIC DNA]</scope>
    <source>
        <strain evidence="7 8">30C10-4-7</strain>
    </source>
</reference>
<evidence type="ECO:0000256" key="4">
    <source>
        <dbReference type="PROSITE-ProRule" id="PRU00520"/>
    </source>
</evidence>
<protein>
    <recommendedName>
        <fullName evidence="2 4">acylphosphatase</fullName>
        <ecNumber evidence="2 4">3.6.1.7</ecNumber>
    </recommendedName>
</protein>
<dbReference type="InterPro" id="IPR036046">
    <property type="entry name" value="Acylphosphatase-like_dom_sf"/>
</dbReference>
<dbReference type="Gene3D" id="3.30.70.100">
    <property type="match status" value="1"/>
</dbReference>
<dbReference type="EC" id="3.6.1.7" evidence="2 4"/>
<dbReference type="OrthoDB" id="9808093at2"/>
<evidence type="ECO:0000256" key="2">
    <source>
        <dbReference type="ARBA" id="ARBA00012150"/>
    </source>
</evidence>
<evidence type="ECO:0000256" key="1">
    <source>
        <dbReference type="ARBA" id="ARBA00005614"/>
    </source>
</evidence>
<organism evidence="7 8">
    <name type="scientific">Sphingobacterium corticibacterium</name>
    <dbReference type="NCBI Taxonomy" id="2484746"/>
    <lineage>
        <taxon>Bacteria</taxon>
        <taxon>Pseudomonadati</taxon>
        <taxon>Bacteroidota</taxon>
        <taxon>Sphingobacteriia</taxon>
        <taxon>Sphingobacteriales</taxon>
        <taxon>Sphingobacteriaceae</taxon>
        <taxon>Sphingobacterium</taxon>
    </lineage>
</organism>
<keyword evidence="4" id="KW-0378">Hydrolase</keyword>
<dbReference type="PROSITE" id="PS51160">
    <property type="entry name" value="ACYLPHOSPHATASE_3"/>
    <property type="match status" value="1"/>
</dbReference>
<feature type="active site" evidence="4">
    <location>
        <position position="18"/>
    </location>
</feature>
<keyword evidence="8" id="KW-1185">Reference proteome</keyword>
<evidence type="ECO:0000313" key="8">
    <source>
        <dbReference type="Proteomes" id="UP000292855"/>
    </source>
</evidence>
<accession>A0A4Q6XM92</accession>
<proteinExistence type="inferred from homology"/>
<comment type="caution">
    <text evidence="7">The sequence shown here is derived from an EMBL/GenBank/DDBJ whole genome shotgun (WGS) entry which is preliminary data.</text>
</comment>
<evidence type="ECO:0000256" key="5">
    <source>
        <dbReference type="RuleBase" id="RU004168"/>
    </source>
</evidence>
<dbReference type="EMBL" id="SGIT01000004">
    <property type="protein sequence ID" value="RZF58422.1"/>
    <property type="molecule type" value="Genomic_DNA"/>
</dbReference>